<dbReference type="InterPro" id="IPR027417">
    <property type="entry name" value="P-loop_NTPase"/>
</dbReference>
<evidence type="ECO:0000256" key="9">
    <source>
        <dbReference type="ARBA" id="ARBA00023180"/>
    </source>
</evidence>
<dbReference type="InterPro" id="IPR005331">
    <property type="entry name" value="Sulfotransferase"/>
</dbReference>
<keyword evidence="4 10" id="KW-0812">Transmembrane</keyword>
<evidence type="ECO:0000256" key="3">
    <source>
        <dbReference type="ARBA" id="ARBA00022679"/>
    </source>
</evidence>
<keyword evidence="3" id="KW-0808">Transferase</keyword>
<keyword evidence="5" id="KW-0735">Signal-anchor</keyword>
<evidence type="ECO:0000256" key="10">
    <source>
        <dbReference type="SAM" id="Phobius"/>
    </source>
</evidence>
<keyword evidence="9" id="KW-0325">Glycoprotein</keyword>
<reference evidence="11 12" key="1">
    <citation type="journal article" date="2023" name="BMC Biol.">
        <title>The compact genome of the sponge Oopsacas minuta (Hexactinellida) is lacking key metazoan core genes.</title>
        <authorList>
            <person name="Santini S."/>
            <person name="Schenkelaars Q."/>
            <person name="Jourda C."/>
            <person name="Duchesne M."/>
            <person name="Belahbib H."/>
            <person name="Rocher C."/>
            <person name="Selva M."/>
            <person name="Riesgo A."/>
            <person name="Vervoort M."/>
            <person name="Leys S.P."/>
            <person name="Kodjabachian L."/>
            <person name="Le Bivic A."/>
            <person name="Borchiellini C."/>
            <person name="Claverie J.M."/>
            <person name="Renard E."/>
        </authorList>
    </citation>
    <scope>NUCLEOTIDE SEQUENCE [LARGE SCALE GENOMIC DNA]</scope>
    <source>
        <strain evidence="11">SPO-2</strain>
    </source>
</reference>
<evidence type="ECO:0000256" key="7">
    <source>
        <dbReference type="ARBA" id="ARBA00023034"/>
    </source>
</evidence>
<name>A0AAV7K1Z2_9METZ</name>
<evidence type="ECO:0000313" key="11">
    <source>
        <dbReference type="EMBL" id="KAI6655267.1"/>
    </source>
</evidence>
<keyword evidence="6 10" id="KW-1133">Transmembrane helix</keyword>
<sequence>MQFAPRWVRYSLTNRRNLWIVLFLALVIVSVWYLKTPSLGTESMELPEELNEVLFETECFSHNPYVLFFNRIPKSGSTTLQDFFRTLSNLVDVETDIYPEGATKWTLSKIEEVENRAMALLKRAKLMHGGHGMDGYSPRGIYIQHFYYTEFPGLSAFGMNYGYITLVREPVDRVISAYYYYHFTKNFKIPVEDKMTSLSDCVKNELYGCEANIMTQYFCGHEDSCVSKNGDHKYALYTAKQNLLKYIAIGLTEDFLSSIKLFQKLLPDILPRFVELPTSLKKQNANEIDYKKDVSESDRILIREKNVLDIQIYAFAKDLFDAKLKECSISGE</sequence>
<gene>
    <name evidence="11" type="ORF">LOD99_2555</name>
</gene>
<dbReference type="Gene3D" id="3.40.50.300">
    <property type="entry name" value="P-loop containing nucleotide triphosphate hydrolases"/>
    <property type="match status" value="1"/>
</dbReference>
<keyword evidence="7" id="KW-0333">Golgi apparatus</keyword>
<evidence type="ECO:0000256" key="8">
    <source>
        <dbReference type="ARBA" id="ARBA00023136"/>
    </source>
</evidence>
<dbReference type="SUPFAM" id="SSF52540">
    <property type="entry name" value="P-loop containing nucleoside triphosphate hydrolases"/>
    <property type="match status" value="1"/>
</dbReference>
<dbReference type="GO" id="GO:0008146">
    <property type="term" value="F:sulfotransferase activity"/>
    <property type="evidence" value="ECO:0007669"/>
    <property type="project" value="InterPro"/>
</dbReference>
<dbReference type="Proteomes" id="UP001165289">
    <property type="component" value="Unassembled WGS sequence"/>
</dbReference>
<evidence type="ECO:0000313" key="12">
    <source>
        <dbReference type="Proteomes" id="UP001165289"/>
    </source>
</evidence>
<dbReference type="Pfam" id="PF03567">
    <property type="entry name" value="Sulfotransfer_2"/>
    <property type="match status" value="1"/>
</dbReference>
<dbReference type="InterPro" id="IPR007734">
    <property type="entry name" value="Heparan_SO4_2-O-STrfase"/>
</dbReference>
<evidence type="ECO:0000256" key="6">
    <source>
        <dbReference type="ARBA" id="ARBA00022989"/>
    </source>
</evidence>
<evidence type="ECO:0000256" key="1">
    <source>
        <dbReference type="ARBA" id="ARBA00004323"/>
    </source>
</evidence>
<dbReference type="GO" id="GO:0000139">
    <property type="term" value="C:Golgi membrane"/>
    <property type="evidence" value="ECO:0007669"/>
    <property type="project" value="UniProtKB-SubCell"/>
</dbReference>
<dbReference type="PANTHER" id="PTHR12129">
    <property type="entry name" value="HEPARAN SULFATE 2-O-SULFOTRANSFERASE"/>
    <property type="match status" value="1"/>
</dbReference>
<comment type="subcellular location">
    <subcellularLocation>
        <location evidence="1">Golgi apparatus membrane</location>
        <topology evidence="1">Single-pass type II membrane protein</topology>
    </subcellularLocation>
</comment>
<protein>
    <submittedName>
        <fullName evidence="11">Uronyl 2-sulfotransferase-like</fullName>
    </submittedName>
</protein>
<comment type="caution">
    <text evidence="11">The sequence shown here is derived from an EMBL/GenBank/DDBJ whole genome shotgun (WGS) entry which is preliminary data.</text>
</comment>
<keyword evidence="12" id="KW-1185">Reference proteome</keyword>
<proteinExistence type="inferred from homology"/>
<dbReference type="AlphaFoldDB" id="A0AAV7K1Z2"/>
<evidence type="ECO:0000256" key="2">
    <source>
        <dbReference type="ARBA" id="ARBA00010569"/>
    </source>
</evidence>
<feature type="transmembrane region" description="Helical" evidence="10">
    <location>
        <begin position="16"/>
        <end position="34"/>
    </location>
</feature>
<comment type="similarity">
    <text evidence="2">Belongs to the sulfotransferase 3 family.</text>
</comment>
<dbReference type="PANTHER" id="PTHR12129:SF15">
    <property type="entry name" value="URONYL 2-SULFOTRANSFERASE"/>
    <property type="match status" value="1"/>
</dbReference>
<accession>A0AAV7K1Z2</accession>
<organism evidence="11 12">
    <name type="scientific">Oopsacas minuta</name>
    <dbReference type="NCBI Taxonomy" id="111878"/>
    <lineage>
        <taxon>Eukaryota</taxon>
        <taxon>Metazoa</taxon>
        <taxon>Porifera</taxon>
        <taxon>Hexactinellida</taxon>
        <taxon>Hexasterophora</taxon>
        <taxon>Lyssacinosida</taxon>
        <taxon>Leucopsacidae</taxon>
        <taxon>Oopsacas</taxon>
    </lineage>
</organism>
<dbReference type="EMBL" id="JAKMXF010000210">
    <property type="protein sequence ID" value="KAI6655267.1"/>
    <property type="molecule type" value="Genomic_DNA"/>
</dbReference>
<evidence type="ECO:0000256" key="4">
    <source>
        <dbReference type="ARBA" id="ARBA00022692"/>
    </source>
</evidence>
<keyword evidence="8 10" id="KW-0472">Membrane</keyword>
<evidence type="ECO:0000256" key="5">
    <source>
        <dbReference type="ARBA" id="ARBA00022968"/>
    </source>
</evidence>